<protein>
    <recommendedName>
        <fullName evidence="4">Glycoside hydrolase family 2</fullName>
    </recommendedName>
</protein>
<evidence type="ECO:0000313" key="2">
    <source>
        <dbReference type="EMBL" id="SFF37755.1"/>
    </source>
</evidence>
<keyword evidence="1" id="KW-0472">Membrane</keyword>
<feature type="transmembrane region" description="Helical" evidence="1">
    <location>
        <begin position="404"/>
        <end position="430"/>
    </location>
</feature>
<name>A0A1I2I602_9GAMM</name>
<feature type="transmembrane region" description="Helical" evidence="1">
    <location>
        <begin position="299"/>
        <end position="318"/>
    </location>
</feature>
<gene>
    <name evidence="2" type="ORF">SAMN02799615_03313</name>
</gene>
<keyword evidence="1" id="KW-0812">Transmembrane</keyword>
<feature type="transmembrane region" description="Helical" evidence="1">
    <location>
        <begin position="263"/>
        <end position="279"/>
    </location>
</feature>
<dbReference type="RefSeq" id="WP_026635164.1">
    <property type="nucleotide sequence ID" value="NZ_FONH01000015.1"/>
</dbReference>
<keyword evidence="1" id="KW-1133">Transmembrane helix</keyword>
<dbReference type="EMBL" id="FONH01000015">
    <property type="protein sequence ID" value="SFF37755.1"/>
    <property type="molecule type" value="Genomic_DNA"/>
</dbReference>
<dbReference type="InterPro" id="IPR008979">
    <property type="entry name" value="Galactose-bd-like_sf"/>
</dbReference>
<dbReference type="Gene3D" id="2.60.120.260">
    <property type="entry name" value="Galactose-binding domain-like"/>
    <property type="match status" value="1"/>
</dbReference>
<feature type="transmembrane region" description="Helical" evidence="1">
    <location>
        <begin position="330"/>
        <end position="348"/>
    </location>
</feature>
<dbReference type="Proteomes" id="UP000199477">
    <property type="component" value="Unassembled WGS sequence"/>
</dbReference>
<keyword evidence="3" id="KW-1185">Reference proteome</keyword>
<feature type="transmembrane region" description="Helical" evidence="1">
    <location>
        <begin position="233"/>
        <end position="256"/>
    </location>
</feature>
<feature type="transmembrane region" description="Helical" evidence="1">
    <location>
        <begin position="377"/>
        <end position="398"/>
    </location>
</feature>
<sequence length="439" mass="47201">MTSSTRPAAAPAGPARHASPRTLATWIVLLSLIGLGAVIVTLAIGGRPDPAALRAAAPQLDGPWRFHTGDDPSWADASVNDSHWETMDLSAPASSIDGDVGLPNYLGGWMAHGHPGYQGYAWYRRTVMVPPGTQGWDILGPTAVDDGYELYWNGQLLGGSGRLGASPRMVGTRPLIFALPADSGGTTGVLAIRVFMQPSPDFAANGGGIHVAPALAPRPQSRELYHVQWWRTIAGYIVELVEPLAMFALIGMALVLRSRSSHPRFIGLACIALVFSAMNRLDNAIVSWTDLQSLPTYAWLSKVLWTPLSLAAWTLAWNRWCQRPWRTVDGAALVLAAVGMAAGATHLVALTRPYRLGLLALLVLILLRVVREGPLRILATATMALILIAHFTGELRAIGVAEIWFPFGIGVTLTQYIYAIAIPLLALLIVRTLDSNSVR</sequence>
<evidence type="ECO:0000313" key="3">
    <source>
        <dbReference type="Proteomes" id="UP000199477"/>
    </source>
</evidence>
<evidence type="ECO:0008006" key="4">
    <source>
        <dbReference type="Google" id="ProtNLM"/>
    </source>
</evidence>
<organism evidence="2 3">
    <name type="scientific">Dyella marensis</name>
    <dbReference type="NCBI Taxonomy" id="500610"/>
    <lineage>
        <taxon>Bacteria</taxon>
        <taxon>Pseudomonadati</taxon>
        <taxon>Pseudomonadota</taxon>
        <taxon>Gammaproteobacteria</taxon>
        <taxon>Lysobacterales</taxon>
        <taxon>Rhodanobacteraceae</taxon>
        <taxon>Dyella</taxon>
    </lineage>
</organism>
<accession>A0A1I2I602</accession>
<dbReference type="AlphaFoldDB" id="A0A1I2I602"/>
<feature type="transmembrane region" description="Helical" evidence="1">
    <location>
        <begin position="23"/>
        <end position="44"/>
    </location>
</feature>
<dbReference type="SUPFAM" id="SSF49785">
    <property type="entry name" value="Galactose-binding domain-like"/>
    <property type="match status" value="1"/>
</dbReference>
<feature type="transmembrane region" description="Helical" evidence="1">
    <location>
        <begin position="354"/>
        <end position="370"/>
    </location>
</feature>
<proteinExistence type="predicted"/>
<evidence type="ECO:0000256" key="1">
    <source>
        <dbReference type="SAM" id="Phobius"/>
    </source>
</evidence>
<feature type="transmembrane region" description="Helical" evidence="1">
    <location>
        <begin position="175"/>
        <end position="196"/>
    </location>
</feature>
<dbReference type="STRING" id="500610.SAMN02799615_03313"/>
<reference evidence="3" key="1">
    <citation type="submission" date="2016-10" db="EMBL/GenBank/DDBJ databases">
        <authorList>
            <person name="Varghese N."/>
            <person name="Submissions S."/>
        </authorList>
    </citation>
    <scope>NUCLEOTIDE SEQUENCE [LARGE SCALE GENOMIC DNA]</scope>
    <source>
        <strain evidence="3">UNC178MFTsu3.1</strain>
    </source>
</reference>